<dbReference type="OrthoDB" id="8940744at2759"/>
<dbReference type="InterPro" id="IPR006052">
    <property type="entry name" value="TNF_dom"/>
</dbReference>
<dbReference type="OMA" id="ITIIKWA"/>
<keyword evidence="5" id="KW-1185">Reference proteome</keyword>
<accession>A0A8M1P8V3</accession>
<evidence type="ECO:0000313" key="4">
    <source>
        <dbReference type="Ensembl" id="ENSDARP00000122060"/>
    </source>
</evidence>
<evidence type="ECO:0000313" key="6">
    <source>
        <dbReference type="RefSeq" id="NP_001313532.1"/>
    </source>
</evidence>
<dbReference type="GeneID" id="796870"/>
<dbReference type="GO" id="GO:0016020">
    <property type="term" value="C:membrane"/>
    <property type="evidence" value="ECO:0007669"/>
    <property type="project" value="InterPro"/>
</dbReference>
<reference evidence="4" key="2">
    <citation type="submission" date="2013-08" db="UniProtKB">
        <authorList>
            <consortium name="Ensembl"/>
        </authorList>
    </citation>
    <scope>IDENTIFICATION</scope>
    <source>
        <strain evidence="4">Tuebingen</strain>
    </source>
</reference>
<dbReference type="GeneTree" id="ENSGT00940000181433"/>
<gene>
    <name evidence="4 6 7" type="primary">si:dkey-220k22.3</name>
</gene>
<dbReference type="Pfam" id="PF00229">
    <property type="entry name" value="TNF"/>
    <property type="match status" value="1"/>
</dbReference>
<dbReference type="GO" id="GO:0006955">
    <property type="term" value="P:immune response"/>
    <property type="evidence" value="ECO:0007669"/>
    <property type="project" value="InterPro"/>
</dbReference>
<dbReference type="PaxDb" id="7955-ENSDARP00000122060"/>
<name>A2CEV3_DANRE</name>
<keyword evidence="2" id="KW-0812">Transmembrane</keyword>
<keyword evidence="2" id="KW-1133">Transmembrane helix</keyword>
<feature type="transmembrane region" description="Helical" evidence="2">
    <location>
        <begin position="12"/>
        <end position="32"/>
    </location>
</feature>
<protein>
    <submittedName>
        <fullName evidence="4">Si:dkey-220k22.3</fullName>
    </submittedName>
    <submittedName>
        <fullName evidence="6">Uncharacterized protein LOC796870</fullName>
    </submittedName>
</protein>
<evidence type="ECO:0000313" key="5">
    <source>
        <dbReference type="Proteomes" id="UP000000437"/>
    </source>
</evidence>
<evidence type="ECO:0000256" key="2">
    <source>
        <dbReference type="SAM" id="Phobius"/>
    </source>
</evidence>
<dbReference type="AlphaFoldDB" id="A2CEV3"/>
<sequence>MDTTRAARAHILCTSIALLLVLIASCLTYIFLPKVPGCKICAINASAIASIFRHQLSQEQLLLTACNHTSDSRLIWEDEWEEKRKDDESILDHNKTWIILPKEGVYLVYVQVNFNLQPQKNSTSKVEVKFQVDFDDGDREEIFSAAHDTRVVNENFQDAMLNTFLLMHMNKASNRLSVRAFPSDQLNYQPRPFSTYITIIKWADN</sequence>
<feature type="domain" description="THD" evidence="3">
    <location>
        <begin position="80"/>
        <end position="200"/>
    </location>
</feature>
<evidence type="ECO:0000259" key="3">
    <source>
        <dbReference type="Pfam" id="PF00229"/>
    </source>
</evidence>
<keyword evidence="2" id="KW-0472">Membrane</keyword>
<evidence type="ECO:0000256" key="1">
    <source>
        <dbReference type="ARBA" id="ARBA00008670"/>
    </source>
</evidence>
<dbReference type="InterPro" id="IPR008983">
    <property type="entry name" value="Tumour_necrosis_fac-like_dom"/>
</dbReference>
<dbReference type="RefSeq" id="NP_001313532.1">
    <property type="nucleotide sequence ID" value="NM_001326603.1"/>
</dbReference>
<dbReference type="Gene3D" id="2.60.120.40">
    <property type="match status" value="1"/>
</dbReference>
<dbReference type="EMBL" id="CR759893">
    <property type="status" value="NOT_ANNOTATED_CDS"/>
    <property type="molecule type" value="Genomic_DNA"/>
</dbReference>
<reference evidence="6" key="3">
    <citation type="submission" date="2025-04" db="UniProtKB">
        <authorList>
            <consortium name="RefSeq"/>
        </authorList>
    </citation>
    <scope>IDENTIFICATION</scope>
    <source>
        <strain evidence="6">Tuebingen</strain>
    </source>
</reference>
<dbReference type="PROSITE" id="PS51257">
    <property type="entry name" value="PROKAR_LIPOPROTEIN"/>
    <property type="match status" value="1"/>
</dbReference>
<reference evidence="4 5" key="1">
    <citation type="journal article" date="2013" name="Nature">
        <title>The zebrafish reference genome sequence and its relationship to the human genome.</title>
        <authorList>
            <consortium name="Genome Reference Consortium Zebrafish"/>
            <person name="Howe K."/>
            <person name="Clark M.D."/>
            <person name="Torroja C.F."/>
            <person name="Torrance J."/>
            <person name="Berthelot C."/>
            <person name="Muffato M."/>
            <person name="Collins J.E."/>
            <person name="Humphray S."/>
            <person name="McLaren K."/>
            <person name="Matthews L."/>
            <person name="McLaren S."/>
            <person name="Sealy I."/>
            <person name="Caccamo M."/>
            <person name="Churcher C."/>
            <person name="Scott C."/>
            <person name="Barrett J.C."/>
            <person name="Koch R."/>
            <person name="Rauch G.J."/>
            <person name="White S."/>
            <person name="Chow W."/>
            <person name="Kilian B."/>
            <person name="Quintais L.T."/>
            <person name="Guerra-Assuncao J.A."/>
            <person name="Zhou Y."/>
            <person name="Gu Y."/>
            <person name="Yen J."/>
            <person name="Vogel J.H."/>
            <person name="Eyre T."/>
            <person name="Redmond S."/>
            <person name="Banerjee R."/>
            <person name="Chi J."/>
            <person name="Fu B."/>
            <person name="Langley E."/>
            <person name="Maguire S.F."/>
            <person name="Laird G.K."/>
            <person name="Lloyd D."/>
            <person name="Kenyon E."/>
            <person name="Donaldson S."/>
            <person name="Sehra H."/>
            <person name="Almeida-King J."/>
            <person name="Loveland J."/>
            <person name="Trevanion S."/>
            <person name="Jones M."/>
            <person name="Quail M."/>
            <person name="Willey D."/>
            <person name="Hunt A."/>
            <person name="Burton J."/>
            <person name="Sims S."/>
            <person name="McLay K."/>
            <person name="Plumb B."/>
            <person name="Davis J."/>
            <person name="Clee C."/>
            <person name="Oliver K."/>
            <person name="Clark R."/>
            <person name="Riddle C."/>
            <person name="Elliot D."/>
            <person name="Eliott D."/>
            <person name="Threadgold G."/>
            <person name="Harden G."/>
            <person name="Ware D."/>
            <person name="Begum S."/>
            <person name="Mortimore B."/>
            <person name="Mortimer B."/>
            <person name="Kerry G."/>
            <person name="Heath P."/>
            <person name="Phillimore B."/>
            <person name="Tracey A."/>
            <person name="Corby N."/>
            <person name="Dunn M."/>
            <person name="Johnson C."/>
            <person name="Wood J."/>
            <person name="Clark S."/>
            <person name="Pelan S."/>
            <person name="Griffiths G."/>
            <person name="Smith M."/>
            <person name="Glithero R."/>
            <person name="Howden P."/>
            <person name="Barker N."/>
            <person name="Lloyd C."/>
            <person name="Stevens C."/>
            <person name="Harley J."/>
            <person name="Holt K."/>
            <person name="Panagiotidis G."/>
            <person name="Lovell J."/>
            <person name="Beasley H."/>
            <person name="Henderson C."/>
            <person name="Gordon D."/>
            <person name="Auger K."/>
            <person name="Wright D."/>
            <person name="Collins J."/>
            <person name="Raisen C."/>
            <person name="Dyer L."/>
            <person name="Leung K."/>
            <person name="Robertson L."/>
            <person name="Ambridge K."/>
            <person name="Leongamornlert D."/>
            <person name="McGuire S."/>
            <person name="Gilderthorp R."/>
            <person name="Griffiths C."/>
            <person name="Manthravadi D."/>
            <person name="Nichol S."/>
            <person name="Barker G."/>
            <person name="Whitehead S."/>
            <person name="Kay M."/>
            <person name="Brown J."/>
            <person name="Murnane C."/>
            <person name="Gray E."/>
            <person name="Humphries M."/>
            <person name="Sycamore N."/>
            <person name="Barker D."/>
            <person name="Saunders D."/>
            <person name="Wallis J."/>
            <person name="Babbage A."/>
            <person name="Hammond S."/>
            <person name="Mashreghi-Mohammadi M."/>
            <person name="Barr L."/>
            <person name="Martin S."/>
            <person name="Wray P."/>
            <person name="Ellington A."/>
            <person name="Matthews N."/>
            <person name="Ellwood M."/>
            <person name="Woodmansey R."/>
            <person name="Clark G."/>
            <person name="Cooper J."/>
            <person name="Cooper J."/>
            <person name="Tromans A."/>
            <person name="Grafham D."/>
            <person name="Skuce C."/>
            <person name="Pandian R."/>
            <person name="Andrews R."/>
            <person name="Harrison E."/>
            <person name="Kimberley A."/>
            <person name="Garnett J."/>
            <person name="Fosker N."/>
            <person name="Hall R."/>
            <person name="Garner P."/>
            <person name="Kelly D."/>
            <person name="Bird C."/>
            <person name="Palmer S."/>
            <person name="Gehring I."/>
            <person name="Berger A."/>
            <person name="Dooley C.M."/>
            <person name="Ersan-Urun Z."/>
            <person name="Eser C."/>
            <person name="Geiger H."/>
            <person name="Geisler M."/>
            <person name="Karotki L."/>
            <person name="Kirn A."/>
            <person name="Konantz J."/>
            <person name="Konantz M."/>
            <person name="Oberlander M."/>
            <person name="Rudolph-Geiger S."/>
            <person name="Teucke M."/>
            <person name="Lanz C."/>
            <person name="Raddatz G."/>
            <person name="Osoegawa K."/>
            <person name="Zhu B."/>
            <person name="Rapp A."/>
            <person name="Widaa S."/>
            <person name="Langford C."/>
            <person name="Yang F."/>
            <person name="Schuster S.C."/>
            <person name="Carter N.P."/>
            <person name="Harrow J."/>
            <person name="Ning Z."/>
            <person name="Herrero J."/>
            <person name="Searle S.M."/>
            <person name="Enright A."/>
            <person name="Geisler R."/>
            <person name="Plasterk R.H."/>
            <person name="Lee C."/>
            <person name="Westerfield M."/>
            <person name="de Jong P.J."/>
            <person name="Zon L.I."/>
            <person name="Postlethwait J.H."/>
            <person name="Nusslein-Volhard C."/>
            <person name="Hubbard T.J."/>
            <person name="Roest Crollius H."/>
            <person name="Rogers J."/>
            <person name="Stemple D.L."/>
        </authorList>
    </citation>
    <scope>NUCLEOTIDE SEQUENCE [LARGE SCALE GENOMIC DNA]</scope>
    <source>
        <strain evidence="4">Tuebingen</strain>
    </source>
</reference>
<dbReference type="HOGENOM" id="CLU_1337119_0_0_1"/>
<dbReference type="Ensembl" id="ENSDART00000135037.2">
    <property type="protein sequence ID" value="ENSDARP00000122060.1"/>
    <property type="gene ID" value="ENSDARG00000094693.2"/>
</dbReference>
<dbReference type="AGR" id="ZFIN:ZDB-GENE-060526-257"/>
<dbReference type="SUPFAM" id="SSF49842">
    <property type="entry name" value="TNF-like"/>
    <property type="match status" value="1"/>
</dbReference>
<dbReference type="GO" id="GO:0005164">
    <property type="term" value="F:tumor necrosis factor receptor binding"/>
    <property type="evidence" value="ECO:0007669"/>
    <property type="project" value="InterPro"/>
</dbReference>
<proteinExistence type="inferred from homology"/>
<dbReference type="Bgee" id="ENSDARG00000094693">
    <property type="expression patterns" value="Expressed in intestine and 10 other cell types or tissues"/>
</dbReference>
<evidence type="ECO:0000313" key="7">
    <source>
        <dbReference type="ZFIN" id="ZDB-GENE-060526-257"/>
    </source>
</evidence>
<dbReference type="KEGG" id="dre:796870"/>
<accession>A2CEV3</accession>
<organism evidence="4">
    <name type="scientific">Danio rerio</name>
    <name type="common">Zebrafish</name>
    <name type="synonym">Brachydanio rerio</name>
    <dbReference type="NCBI Taxonomy" id="7955"/>
    <lineage>
        <taxon>Eukaryota</taxon>
        <taxon>Metazoa</taxon>
        <taxon>Chordata</taxon>
        <taxon>Craniata</taxon>
        <taxon>Vertebrata</taxon>
        <taxon>Euteleostomi</taxon>
        <taxon>Actinopterygii</taxon>
        <taxon>Neopterygii</taxon>
        <taxon>Teleostei</taxon>
        <taxon>Ostariophysi</taxon>
        <taxon>Cypriniformes</taxon>
        <taxon>Danionidae</taxon>
        <taxon>Danioninae</taxon>
        <taxon>Danio</taxon>
    </lineage>
</organism>
<dbReference type="Proteomes" id="UP000000437">
    <property type="component" value="Chromosome 5"/>
</dbReference>
<dbReference type="ZFIN" id="ZDB-GENE-060526-257">
    <property type="gene designation" value="si:dkey-220k22.3"/>
</dbReference>
<dbReference type="eggNOG" id="ENOG502T1MA">
    <property type="taxonomic scope" value="Eukaryota"/>
</dbReference>
<comment type="similarity">
    <text evidence="1">Belongs to the tumor necrosis factor family.</text>
</comment>